<accession>A0A9Q3IX59</accession>
<dbReference type="InterPro" id="IPR012337">
    <property type="entry name" value="RNaseH-like_sf"/>
</dbReference>
<evidence type="ECO:0000313" key="4">
    <source>
        <dbReference type="Proteomes" id="UP000765509"/>
    </source>
</evidence>
<dbReference type="GO" id="GO:0003676">
    <property type="term" value="F:nucleic acid binding"/>
    <property type="evidence" value="ECO:0007669"/>
    <property type="project" value="InterPro"/>
</dbReference>
<proteinExistence type="predicted"/>
<protein>
    <recommendedName>
        <fullName evidence="5">Reverse transcriptase Ty1/copia-type domain-containing protein</fullName>
    </recommendedName>
</protein>
<dbReference type="InterPro" id="IPR057670">
    <property type="entry name" value="SH3_retrovirus"/>
</dbReference>
<sequence>MPYEHHQNGKVEHTTQTLAEEARSMLLQEKLPPRSWTFAFRHAAWVHNRVLHAGLDVTPYELAIKRRPSLFLLQVFGCSAILHNMVQKKDMSPKAKRVIYLGVAQDSQGWIFYNPKSKNLLQGASAVFHEDDFLPHVKDMSVNKLESQHIFNKEMIYEMQGQDTLYGLLNISSYFCTGTLMTYKEVKISPQAKKWMTVCKEELKNMKNMGVWEVVNQPEKKGIFGTRWIFATKLNAMGEVTWHKARLVVQGHRQIKGLNFEETFAPTSSFATLRLILAIASTAQWKIATFDMTAAYLHSPLNKDIYVRPPPGIDFEHGKVLKLRKALYGLKQAGRCWWLHLKEVLKKMGFKTNEEDQSTYILKWGTEKSMLWIHMDYGILAAETDSTMEFLQGQLARHLNLRWDKELSSTVGIEVKQHKNRFYLSQSALIGKLMTTLENEFTTYQPLPDVKLESSKAVKANRLYLSAIGMLLYLAQATRPDIIGLDSFKTKLTLKFKLHLSNHVSKIVGLNIDIGTGRLDIRQPLLTKQLLDDYHRPIRDQFTTLPDSLIVTNEQQSVAQTRYQSILGSLMYLSLGSQPDITFAVNSLARFSSNPGLQHWEALDHLIGYLCQHRHQPLIYDKKDQGLSLWTNANWGGEHKRSTSGFMVKAFDNLIAWGSKRQHVVAMSTCASEYVAPVEGEQLLAYIRLVAKPILSQLPRTIHCDNKAAIMIAKDNLSKKRTKYLDRAFYFVIDFVRQFNVKLQWTPTAMQYADVLIKPLGHVKMGKARASLNLATPDITLGGDFINRVTRPQSTFRSPIGLRKERREAVALLPYLTSSTVTVTGCMCSRWYRSGG</sequence>
<dbReference type="AlphaFoldDB" id="A0A9Q3IX59"/>
<dbReference type="PANTHER" id="PTHR11439">
    <property type="entry name" value="GAG-POL-RELATED RETROTRANSPOSON"/>
    <property type="match status" value="1"/>
</dbReference>
<dbReference type="PANTHER" id="PTHR11439:SF467">
    <property type="entry name" value="INTEGRASE CATALYTIC DOMAIN-CONTAINING PROTEIN"/>
    <property type="match status" value="1"/>
</dbReference>
<gene>
    <name evidence="3" type="ORF">O181_091670</name>
</gene>
<name>A0A9Q3IX59_9BASI</name>
<feature type="domain" description="Retroviral polymerase SH3-like" evidence="2">
    <location>
        <begin position="78"/>
        <end position="137"/>
    </location>
</feature>
<dbReference type="InterPro" id="IPR013103">
    <property type="entry name" value="RVT_2"/>
</dbReference>
<feature type="domain" description="Reverse transcriptase Ty1/copia-type" evidence="1">
    <location>
        <begin position="211"/>
        <end position="438"/>
    </location>
</feature>
<dbReference type="CDD" id="cd09272">
    <property type="entry name" value="RNase_HI_RT_Ty1"/>
    <property type="match status" value="1"/>
</dbReference>
<dbReference type="SUPFAM" id="SSF53098">
    <property type="entry name" value="Ribonuclease H-like"/>
    <property type="match status" value="1"/>
</dbReference>
<dbReference type="Pfam" id="PF07727">
    <property type="entry name" value="RVT_2"/>
    <property type="match status" value="1"/>
</dbReference>
<feature type="non-terminal residue" evidence="3">
    <location>
        <position position="1"/>
    </location>
</feature>
<reference evidence="3" key="1">
    <citation type="submission" date="2021-03" db="EMBL/GenBank/DDBJ databases">
        <title>Draft genome sequence of rust myrtle Austropuccinia psidii MF-1, a brazilian biotype.</title>
        <authorList>
            <person name="Quecine M.C."/>
            <person name="Pachon D.M.R."/>
            <person name="Bonatelli M.L."/>
            <person name="Correr F.H."/>
            <person name="Franceschini L.M."/>
            <person name="Leite T.F."/>
            <person name="Margarido G.R.A."/>
            <person name="Almeida C.A."/>
            <person name="Ferrarezi J.A."/>
            <person name="Labate C.A."/>
        </authorList>
    </citation>
    <scope>NUCLEOTIDE SEQUENCE</scope>
    <source>
        <strain evidence="3">MF-1</strain>
    </source>
</reference>
<dbReference type="Pfam" id="PF25597">
    <property type="entry name" value="SH3_retrovirus"/>
    <property type="match status" value="1"/>
</dbReference>
<dbReference type="InterPro" id="IPR036397">
    <property type="entry name" value="RNaseH_sf"/>
</dbReference>
<comment type="caution">
    <text evidence="3">The sequence shown here is derived from an EMBL/GenBank/DDBJ whole genome shotgun (WGS) entry which is preliminary data.</text>
</comment>
<dbReference type="Gene3D" id="3.30.420.10">
    <property type="entry name" value="Ribonuclease H-like superfamily/Ribonuclease H"/>
    <property type="match status" value="1"/>
</dbReference>
<evidence type="ECO:0008006" key="5">
    <source>
        <dbReference type="Google" id="ProtNLM"/>
    </source>
</evidence>
<dbReference type="OrthoDB" id="3344688at2759"/>
<evidence type="ECO:0000313" key="3">
    <source>
        <dbReference type="EMBL" id="MBW0551955.1"/>
    </source>
</evidence>
<evidence type="ECO:0000259" key="2">
    <source>
        <dbReference type="Pfam" id="PF25597"/>
    </source>
</evidence>
<organism evidence="3 4">
    <name type="scientific">Austropuccinia psidii MF-1</name>
    <dbReference type="NCBI Taxonomy" id="1389203"/>
    <lineage>
        <taxon>Eukaryota</taxon>
        <taxon>Fungi</taxon>
        <taxon>Dikarya</taxon>
        <taxon>Basidiomycota</taxon>
        <taxon>Pucciniomycotina</taxon>
        <taxon>Pucciniomycetes</taxon>
        <taxon>Pucciniales</taxon>
        <taxon>Sphaerophragmiaceae</taxon>
        <taxon>Austropuccinia</taxon>
    </lineage>
</organism>
<evidence type="ECO:0000259" key="1">
    <source>
        <dbReference type="Pfam" id="PF07727"/>
    </source>
</evidence>
<dbReference type="Proteomes" id="UP000765509">
    <property type="component" value="Unassembled WGS sequence"/>
</dbReference>
<dbReference type="EMBL" id="AVOT02057951">
    <property type="protein sequence ID" value="MBW0551955.1"/>
    <property type="molecule type" value="Genomic_DNA"/>
</dbReference>
<keyword evidence="4" id="KW-1185">Reference proteome</keyword>